<feature type="region of interest" description="Disordered" evidence="1">
    <location>
        <begin position="1"/>
        <end position="95"/>
    </location>
</feature>
<gene>
    <name evidence="2" type="ORF">Slin15195_G064230</name>
</gene>
<dbReference type="AlphaFoldDB" id="A0A9Q9APJ6"/>
<feature type="compositionally biased region" description="Polar residues" evidence="1">
    <location>
        <begin position="19"/>
        <end position="36"/>
    </location>
</feature>
<dbReference type="EMBL" id="CP099422">
    <property type="protein sequence ID" value="USW53104.1"/>
    <property type="molecule type" value="Genomic_DNA"/>
</dbReference>
<keyword evidence="3" id="KW-1185">Reference proteome</keyword>
<organism evidence="2 3">
    <name type="scientific">Septoria linicola</name>
    <dbReference type="NCBI Taxonomy" id="215465"/>
    <lineage>
        <taxon>Eukaryota</taxon>
        <taxon>Fungi</taxon>
        <taxon>Dikarya</taxon>
        <taxon>Ascomycota</taxon>
        <taxon>Pezizomycotina</taxon>
        <taxon>Dothideomycetes</taxon>
        <taxon>Dothideomycetidae</taxon>
        <taxon>Mycosphaerellales</taxon>
        <taxon>Mycosphaerellaceae</taxon>
        <taxon>Septoria</taxon>
    </lineage>
</organism>
<reference evidence="2" key="1">
    <citation type="submission" date="2022-06" db="EMBL/GenBank/DDBJ databases">
        <title>Complete genome sequences of two strains of the flax pathogen Septoria linicola.</title>
        <authorList>
            <person name="Lapalu N."/>
            <person name="Simon A."/>
            <person name="Demenou B."/>
            <person name="Paumier D."/>
            <person name="Guillot M.-P."/>
            <person name="Gout L."/>
            <person name="Valade R."/>
        </authorList>
    </citation>
    <scope>NUCLEOTIDE SEQUENCE</scope>
    <source>
        <strain evidence="2">SE15195</strain>
    </source>
</reference>
<evidence type="ECO:0000313" key="2">
    <source>
        <dbReference type="EMBL" id="USW53104.1"/>
    </source>
</evidence>
<name>A0A9Q9APJ6_9PEZI</name>
<dbReference type="Proteomes" id="UP001056384">
    <property type="component" value="Chromosome 5"/>
</dbReference>
<feature type="compositionally biased region" description="Polar residues" evidence="1">
    <location>
        <begin position="47"/>
        <end position="57"/>
    </location>
</feature>
<feature type="compositionally biased region" description="Polar residues" evidence="1">
    <location>
        <begin position="69"/>
        <end position="78"/>
    </location>
</feature>
<sequence>MQLADSIIDLSAQAEHISSPKNSKNPTSLTEAANSRDQTRHQKHARTTAQPSITATSESKEPTREQPPQDCSYSQLPYSQLPPRTHEPDFGSPDPLPLSVEALLASLDAQTGVNSALNTVQNRAWFVENNITPYTLFTLDEDQWENSPFHGRDLALLRSCALGLKLAWISTPPQTIHAVGLADPA</sequence>
<protein>
    <submittedName>
        <fullName evidence="2">Uncharacterized protein</fullName>
    </submittedName>
</protein>
<proteinExistence type="predicted"/>
<evidence type="ECO:0000313" key="3">
    <source>
        <dbReference type="Proteomes" id="UP001056384"/>
    </source>
</evidence>
<evidence type="ECO:0000256" key="1">
    <source>
        <dbReference type="SAM" id="MobiDB-lite"/>
    </source>
</evidence>
<accession>A0A9Q9APJ6</accession>